<feature type="region of interest" description="Disordered" evidence="1">
    <location>
        <begin position="139"/>
        <end position="194"/>
    </location>
</feature>
<sequence>MSDTTRIAPISNHPAFKWGVGVWFALLLGVGLFVMPATVHQSLVERLGVDGILPDTAIRRALLSGVAALLGLLIGLVVAARVAAINEAVSDDEPETGGELWLDDRENGQPSGAAEDGPRRPFNPREDLEEEGIAAIGKHAVADKPLEEPMRQQADRVETEDAAFEEIESEEAVATPEGDRDGAGPETTSGSTQMREMLRIEPFEEAEMLPASPDQAVISKDATESRPDVPTSALGDMSLDALTERLESALQAFKAQPAISDDNDPVIAFLRRETDHDAQRHNPGADDPQTELRKALDKLNRVGKPK</sequence>
<feature type="compositionally biased region" description="Basic and acidic residues" evidence="1">
    <location>
        <begin position="116"/>
        <end position="125"/>
    </location>
</feature>
<organism evidence="3 4">
    <name type="scientific">Qipengyuania qiaonensis</name>
    <dbReference type="NCBI Taxonomy" id="2867240"/>
    <lineage>
        <taxon>Bacteria</taxon>
        <taxon>Pseudomonadati</taxon>
        <taxon>Pseudomonadota</taxon>
        <taxon>Alphaproteobacteria</taxon>
        <taxon>Sphingomonadales</taxon>
        <taxon>Erythrobacteraceae</taxon>
        <taxon>Qipengyuania</taxon>
    </lineage>
</organism>
<accession>A0ABS7J822</accession>
<keyword evidence="4" id="KW-1185">Reference proteome</keyword>
<proteinExistence type="predicted"/>
<feature type="region of interest" description="Disordered" evidence="1">
    <location>
        <begin position="272"/>
        <end position="292"/>
    </location>
</feature>
<dbReference type="EMBL" id="JAIGNO010000002">
    <property type="protein sequence ID" value="MBX7481798.1"/>
    <property type="molecule type" value="Genomic_DNA"/>
</dbReference>
<feature type="region of interest" description="Disordered" evidence="1">
    <location>
        <begin position="90"/>
        <end position="125"/>
    </location>
</feature>
<name>A0ABS7J822_9SPHN</name>
<evidence type="ECO:0000313" key="3">
    <source>
        <dbReference type="EMBL" id="MBX7481798.1"/>
    </source>
</evidence>
<keyword evidence="2" id="KW-0472">Membrane</keyword>
<evidence type="ECO:0000256" key="1">
    <source>
        <dbReference type="SAM" id="MobiDB-lite"/>
    </source>
</evidence>
<feature type="transmembrane region" description="Helical" evidence="2">
    <location>
        <begin position="61"/>
        <end position="84"/>
    </location>
</feature>
<protein>
    <submittedName>
        <fullName evidence="3">Uncharacterized protein</fullName>
    </submittedName>
</protein>
<comment type="caution">
    <text evidence="3">The sequence shown here is derived from an EMBL/GenBank/DDBJ whole genome shotgun (WGS) entry which is preliminary data.</text>
</comment>
<feature type="compositionally biased region" description="Basic and acidic residues" evidence="1">
    <location>
        <begin position="140"/>
        <end position="159"/>
    </location>
</feature>
<evidence type="ECO:0000313" key="4">
    <source>
        <dbReference type="Proteomes" id="UP000755104"/>
    </source>
</evidence>
<dbReference type="RefSeq" id="WP_221556082.1">
    <property type="nucleotide sequence ID" value="NZ_JAIGNO010000002.1"/>
</dbReference>
<reference evidence="3 4" key="1">
    <citation type="submission" date="2021-08" db="EMBL/GenBank/DDBJ databases">
        <title>Comparative Genomics Analysis of the Genus Qipengyuania Reveals Extensive Genetic Diversity and Metabolic Versatility, Including the Description of Fifteen Novel Species.</title>
        <authorList>
            <person name="Liu Y."/>
        </authorList>
    </citation>
    <scope>NUCLEOTIDE SEQUENCE [LARGE SCALE GENOMIC DNA]</scope>
    <source>
        <strain evidence="3 4">6D47A</strain>
    </source>
</reference>
<feature type="transmembrane region" description="Helical" evidence="2">
    <location>
        <begin position="20"/>
        <end position="40"/>
    </location>
</feature>
<gene>
    <name evidence="3" type="ORF">K3174_04595</name>
</gene>
<dbReference type="Proteomes" id="UP000755104">
    <property type="component" value="Unassembled WGS sequence"/>
</dbReference>
<feature type="compositionally biased region" description="Acidic residues" evidence="1">
    <location>
        <begin position="160"/>
        <end position="171"/>
    </location>
</feature>
<keyword evidence="2" id="KW-0812">Transmembrane</keyword>
<evidence type="ECO:0000256" key="2">
    <source>
        <dbReference type="SAM" id="Phobius"/>
    </source>
</evidence>
<keyword evidence="2" id="KW-1133">Transmembrane helix</keyword>